<dbReference type="KEGG" id="dmm:dnm_089010"/>
<gene>
    <name evidence="12" type="ORF">dnm_089010</name>
</gene>
<dbReference type="GO" id="GO:0004016">
    <property type="term" value="F:adenylate cyclase activity"/>
    <property type="evidence" value="ECO:0007669"/>
    <property type="project" value="UniProtKB-ARBA"/>
</dbReference>
<dbReference type="Gene3D" id="3.30.70.1230">
    <property type="entry name" value="Nucleotide cyclase"/>
    <property type="match status" value="1"/>
</dbReference>
<feature type="signal peptide" evidence="10">
    <location>
        <begin position="1"/>
        <end position="20"/>
    </location>
</feature>
<feature type="repeat" description="TPR" evidence="7">
    <location>
        <begin position="156"/>
        <end position="189"/>
    </location>
</feature>
<reference evidence="12" key="1">
    <citation type="journal article" date="2021" name="Microb. Physiol.">
        <title>Proteogenomic Insights into the Physiology of Marine, Sulfate-Reducing, Filamentous Desulfonema limicola and Desulfonema magnum.</title>
        <authorList>
            <person name="Schnaars V."/>
            <person name="Wohlbrand L."/>
            <person name="Scheve S."/>
            <person name="Hinrichs C."/>
            <person name="Reinhardt R."/>
            <person name="Rabus R."/>
        </authorList>
    </citation>
    <scope>NUCLEOTIDE SEQUENCE</scope>
    <source>
        <strain evidence="12">4be13</strain>
    </source>
</reference>
<dbReference type="Pfam" id="PF13424">
    <property type="entry name" value="TPR_12"/>
    <property type="match status" value="2"/>
</dbReference>
<keyword evidence="10" id="KW-0732">Signal</keyword>
<evidence type="ECO:0000313" key="12">
    <source>
        <dbReference type="EMBL" id="QTA92808.1"/>
    </source>
</evidence>
<dbReference type="EMBL" id="CP061800">
    <property type="protein sequence ID" value="QTA92808.1"/>
    <property type="molecule type" value="Genomic_DNA"/>
</dbReference>
<evidence type="ECO:0000256" key="5">
    <source>
        <dbReference type="ARBA" id="ARBA00023136"/>
    </source>
</evidence>
<dbReference type="GO" id="GO:0000166">
    <property type="term" value="F:nucleotide binding"/>
    <property type="evidence" value="ECO:0007669"/>
    <property type="project" value="UniProtKB-KW"/>
</dbReference>
<dbReference type="SMART" id="SM00028">
    <property type="entry name" value="TPR"/>
    <property type="match status" value="5"/>
</dbReference>
<dbReference type="GO" id="GO:0009190">
    <property type="term" value="P:cyclic nucleotide biosynthetic process"/>
    <property type="evidence" value="ECO:0007669"/>
    <property type="project" value="InterPro"/>
</dbReference>
<keyword evidence="4 9" id="KW-1133">Transmembrane helix</keyword>
<name>A0A975BWV2_9BACT</name>
<dbReference type="Gene3D" id="1.25.40.10">
    <property type="entry name" value="Tetratricopeptide repeat domain"/>
    <property type="match status" value="2"/>
</dbReference>
<evidence type="ECO:0000259" key="11">
    <source>
        <dbReference type="PROSITE" id="PS50125"/>
    </source>
</evidence>
<feature type="chain" id="PRO_5037284752" evidence="10">
    <location>
        <begin position="21"/>
        <end position="604"/>
    </location>
</feature>
<dbReference type="InterPro" id="IPR018297">
    <property type="entry name" value="A/G_cyclase_CS"/>
</dbReference>
<dbReference type="GO" id="GO:0035556">
    <property type="term" value="P:intracellular signal transduction"/>
    <property type="evidence" value="ECO:0007669"/>
    <property type="project" value="InterPro"/>
</dbReference>
<evidence type="ECO:0000256" key="6">
    <source>
        <dbReference type="ARBA" id="ARBA00023239"/>
    </source>
</evidence>
<dbReference type="Pfam" id="PF13374">
    <property type="entry name" value="TPR_10"/>
    <property type="match status" value="1"/>
</dbReference>
<dbReference type="PANTHER" id="PTHR11920">
    <property type="entry name" value="GUANYLYL CYCLASE"/>
    <property type="match status" value="1"/>
</dbReference>
<organism evidence="12 13">
    <name type="scientific">Desulfonema magnum</name>
    <dbReference type="NCBI Taxonomy" id="45655"/>
    <lineage>
        <taxon>Bacteria</taxon>
        <taxon>Pseudomonadati</taxon>
        <taxon>Thermodesulfobacteriota</taxon>
        <taxon>Desulfobacteria</taxon>
        <taxon>Desulfobacterales</taxon>
        <taxon>Desulfococcaceae</taxon>
        <taxon>Desulfonema</taxon>
    </lineage>
</organism>
<evidence type="ECO:0000256" key="4">
    <source>
        <dbReference type="ARBA" id="ARBA00022989"/>
    </source>
</evidence>
<dbReference type="SUPFAM" id="SSF55073">
    <property type="entry name" value="Nucleotide cyclase"/>
    <property type="match status" value="1"/>
</dbReference>
<keyword evidence="3" id="KW-0547">Nucleotide-binding</keyword>
<dbReference type="PROSITE" id="PS00452">
    <property type="entry name" value="GUANYLATE_CYCLASE_1"/>
    <property type="match status" value="1"/>
</dbReference>
<evidence type="ECO:0000256" key="7">
    <source>
        <dbReference type="PROSITE-ProRule" id="PRU00339"/>
    </source>
</evidence>
<dbReference type="CDD" id="cd07302">
    <property type="entry name" value="CHD"/>
    <property type="match status" value="1"/>
</dbReference>
<evidence type="ECO:0000256" key="1">
    <source>
        <dbReference type="ARBA" id="ARBA00004370"/>
    </source>
</evidence>
<dbReference type="Pfam" id="PF00211">
    <property type="entry name" value="Guanylate_cyc"/>
    <property type="match status" value="1"/>
</dbReference>
<evidence type="ECO:0000256" key="2">
    <source>
        <dbReference type="ARBA" id="ARBA00022692"/>
    </source>
</evidence>
<dbReference type="InterPro" id="IPR011990">
    <property type="entry name" value="TPR-like_helical_dom_sf"/>
</dbReference>
<accession>A0A975BWV2</accession>
<dbReference type="Gene3D" id="6.10.250.780">
    <property type="match status" value="1"/>
</dbReference>
<dbReference type="SMART" id="SM00044">
    <property type="entry name" value="CYCc"/>
    <property type="match status" value="1"/>
</dbReference>
<dbReference type="InterPro" id="IPR050401">
    <property type="entry name" value="Cyclic_nucleotide_synthase"/>
</dbReference>
<evidence type="ECO:0000256" key="9">
    <source>
        <dbReference type="SAM" id="Phobius"/>
    </source>
</evidence>
<feature type="domain" description="Guanylate cyclase" evidence="11">
    <location>
        <begin position="431"/>
        <end position="558"/>
    </location>
</feature>
<dbReference type="PROSITE" id="PS50125">
    <property type="entry name" value="GUANYLATE_CYCLASE_2"/>
    <property type="match status" value="1"/>
</dbReference>
<dbReference type="AlphaFoldDB" id="A0A975BWV2"/>
<feature type="repeat" description="TPR" evidence="7">
    <location>
        <begin position="236"/>
        <end position="269"/>
    </location>
</feature>
<keyword evidence="2 9" id="KW-0812">Transmembrane</keyword>
<evidence type="ECO:0000256" key="10">
    <source>
        <dbReference type="SAM" id="SignalP"/>
    </source>
</evidence>
<keyword evidence="6 8" id="KW-0456">Lyase</keyword>
<comment type="similarity">
    <text evidence="8">Belongs to the adenylyl cyclase class-4/guanylyl cyclase family.</text>
</comment>
<feature type="transmembrane region" description="Helical" evidence="9">
    <location>
        <begin position="353"/>
        <end position="373"/>
    </location>
</feature>
<dbReference type="PROSITE" id="PS50005">
    <property type="entry name" value="TPR"/>
    <property type="match status" value="4"/>
</dbReference>
<keyword evidence="5 9" id="KW-0472">Membrane</keyword>
<sequence length="604" mass="69396">MKNLIKLLICICFFSNTLWADNTIKSLKTKLQAVSGKEKVKILNALAEAHWEISPKKSIIYGEQALKLVKDKKEKANALHNIGVAYKNLSNYDNALQYHLNALKIREAAGDKKAIADSLHYIGVVYDYSNNFDKALEYHFSALKIRKEIGYRKGIANSLHNIGVINHRLNHYTKALKYYLNALKIREEIGDKKAIAGSLNNIGVIYKNIINYVRSLEYYLKALKMFEELDDKYETANISNNIGELYLKLKDYDKAFSYLEKALKIAREIGAKELIRENYEFHSDLWAAKGNYQKALEYYMLSSKVKDTIFTEESSAKIAEMQTIYETEKKEKEIELLKKDNAISQLELARQKLLRNSFLGGFGFVLILAFVVYNRYRLKKKAHAELEAAHHIIKLEKEKSDKLLLNILPLRVANDLKEKGKTEPESYENVTVYFSDIVGFTKKSAELDPKFLIDELNDIFTAFDNIIEKNHCERIKTIGDAYLCVCGMPEENSNHAKNVVRSAIEIIEYLKKRNHHTKAQWEIRVGIHTGKVVGGVVGVKKYIYDVFGDTINTASRMESNSEPMKINISEATYHLVKHKFKFVERETIVVKGKGDMKMYFIDNG</sequence>
<dbReference type="Proteomes" id="UP000663722">
    <property type="component" value="Chromosome"/>
</dbReference>
<dbReference type="InterPro" id="IPR029787">
    <property type="entry name" value="Nucleotide_cyclase"/>
</dbReference>
<evidence type="ECO:0000256" key="3">
    <source>
        <dbReference type="ARBA" id="ARBA00022741"/>
    </source>
</evidence>
<dbReference type="InterPro" id="IPR001054">
    <property type="entry name" value="A/G_cyclase"/>
</dbReference>
<feature type="repeat" description="TPR" evidence="7">
    <location>
        <begin position="116"/>
        <end position="149"/>
    </location>
</feature>
<comment type="subcellular location">
    <subcellularLocation>
        <location evidence="1">Membrane</location>
    </subcellularLocation>
</comment>
<feature type="repeat" description="TPR" evidence="7">
    <location>
        <begin position="76"/>
        <end position="109"/>
    </location>
</feature>
<keyword evidence="7" id="KW-0802">TPR repeat</keyword>
<dbReference type="InterPro" id="IPR019734">
    <property type="entry name" value="TPR_rpt"/>
</dbReference>
<keyword evidence="13" id="KW-1185">Reference proteome</keyword>
<dbReference type="GO" id="GO:0016020">
    <property type="term" value="C:membrane"/>
    <property type="evidence" value="ECO:0007669"/>
    <property type="project" value="UniProtKB-SubCell"/>
</dbReference>
<proteinExistence type="inferred from homology"/>
<dbReference type="PROSITE" id="PS50293">
    <property type="entry name" value="TPR_REGION"/>
    <property type="match status" value="1"/>
</dbReference>
<dbReference type="PANTHER" id="PTHR11920:SF335">
    <property type="entry name" value="GUANYLATE CYCLASE"/>
    <property type="match status" value="1"/>
</dbReference>
<evidence type="ECO:0000313" key="13">
    <source>
        <dbReference type="Proteomes" id="UP000663722"/>
    </source>
</evidence>
<evidence type="ECO:0000256" key="8">
    <source>
        <dbReference type="RuleBase" id="RU000405"/>
    </source>
</evidence>
<protein>
    <submittedName>
        <fullName evidence="12">Tetratricopeptide repeat-containing protein</fullName>
    </submittedName>
</protein>
<dbReference type="SUPFAM" id="SSF48452">
    <property type="entry name" value="TPR-like"/>
    <property type="match status" value="2"/>
</dbReference>